<dbReference type="InterPro" id="IPR000045">
    <property type="entry name" value="Prepilin_IV_endopep_pep"/>
</dbReference>
<evidence type="ECO:0000256" key="1">
    <source>
        <dbReference type="ARBA" id="ARBA00005801"/>
    </source>
</evidence>
<dbReference type="Proteomes" id="UP000295727">
    <property type="component" value="Chromosome 1"/>
</dbReference>
<dbReference type="KEGG" id="ppai:E1956_09320"/>
<dbReference type="PANTHER" id="PTHR30487:SF0">
    <property type="entry name" value="PREPILIN LEADER PEPTIDASE_N-METHYLTRANSFERASE-RELATED"/>
    <property type="match status" value="1"/>
</dbReference>
<dbReference type="Pfam" id="PF01478">
    <property type="entry name" value="Peptidase_A24"/>
    <property type="match status" value="1"/>
</dbReference>
<dbReference type="GO" id="GO:0004190">
    <property type="term" value="F:aspartic-type endopeptidase activity"/>
    <property type="evidence" value="ECO:0007669"/>
    <property type="project" value="InterPro"/>
</dbReference>
<keyword evidence="2" id="KW-1133">Transmembrane helix</keyword>
<proteinExistence type="inferred from homology"/>
<dbReference type="Gene3D" id="1.20.120.1220">
    <property type="match status" value="1"/>
</dbReference>
<evidence type="ECO:0000259" key="3">
    <source>
        <dbReference type="Pfam" id="PF01478"/>
    </source>
</evidence>
<dbReference type="RefSeq" id="WP_134748335.1">
    <property type="nucleotide sequence ID" value="NZ_CP038148.1"/>
</dbReference>
<comment type="similarity">
    <text evidence="1">Belongs to the peptidase A24 family.</text>
</comment>
<dbReference type="AlphaFoldDB" id="A0A4P7CQU2"/>
<feature type="domain" description="Prepilin type IV endopeptidase peptidase" evidence="3">
    <location>
        <begin position="9"/>
        <end position="113"/>
    </location>
</feature>
<evidence type="ECO:0000256" key="2">
    <source>
        <dbReference type="SAM" id="Phobius"/>
    </source>
</evidence>
<feature type="transmembrane region" description="Helical" evidence="2">
    <location>
        <begin position="29"/>
        <end position="46"/>
    </location>
</feature>
<dbReference type="GO" id="GO:0005886">
    <property type="term" value="C:plasma membrane"/>
    <property type="evidence" value="ECO:0007669"/>
    <property type="project" value="TreeGrafter"/>
</dbReference>
<feature type="transmembrane region" description="Helical" evidence="2">
    <location>
        <begin position="58"/>
        <end position="79"/>
    </location>
</feature>
<dbReference type="PANTHER" id="PTHR30487">
    <property type="entry name" value="TYPE 4 PREPILIN-LIKE PROTEINS LEADER PEPTIDE-PROCESSING ENZYME"/>
    <property type="match status" value="1"/>
</dbReference>
<reference evidence="4 5" key="1">
    <citation type="submission" date="2019-03" db="EMBL/GenBank/DDBJ databases">
        <title>Paraburkholderia sp. 7MH5, isolated from subtropical forest soil.</title>
        <authorList>
            <person name="Gao Z.-H."/>
            <person name="Qiu L.-H."/>
        </authorList>
    </citation>
    <scope>NUCLEOTIDE SEQUENCE [LARGE SCALE GENOMIC DNA]</scope>
    <source>
        <strain evidence="4 5">7MH5</strain>
    </source>
</reference>
<sequence length="167" mass="17195">MIPFYLSSLVFGVWAVAVAVCDCRSRRVPNPLVGAGLVAALVAALLHSGPAHLGIGQALAAAAVGLAALMPFFVLGMMGAADVKVFAVLGAWCGMHALVGLWVVASLAAFVHALAMLITLRTRAHMSAARPARLVTVGARRGTPYAACLSVPALVWLALKLASGWSR</sequence>
<keyword evidence="5" id="KW-1185">Reference proteome</keyword>
<keyword evidence="2" id="KW-0812">Transmembrane</keyword>
<keyword evidence="2" id="KW-0472">Membrane</keyword>
<evidence type="ECO:0000313" key="5">
    <source>
        <dbReference type="Proteomes" id="UP000295727"/>
    </source>
</evidence>
<feature type="transmembrane region" description="Helical" evidence="2">
    <location>
        <begin position="99"/>
        <end position="121"/>
    </location>
</feature>
<dbReference type="EMBL" id="CP038148">
    <property type="protein sequence ID" value="QBQ97357.1"/>
    <property type="molecule type" value="Genomic_DNA"/>
</dbReference>
<protein>
    <submittedName>
        <fullName evidence="4">Prepilin peptidase</fullName>
    </submittedName>
</protein>
<dbReference type="GO" id="GO:0006465">
    <property type="term" value="P:signal peptide processing"/>
    <property type="evidence" value="ECO:0007669"/>
    <property type="project" value="TreeGrafter"/>
</dbReference>
<dbReference type="InterPro" id="IPR050882">
    <property type="entry name" value="Prepilin_peptidase/N-MTase"/>
</dbReference>
<dbReference type="OrthoDB" id="8942754at2"/>
<gene>
    <name evidence="4" type="ORF">E1956_09320</name>
</gene>
<accession>A0A4P7CQU2</accession>
<evidence type="ECO:0000313" key="4">
    <source>
        <dbReference type="EMBL" id="QBQ97357.1"/>
    </source>
</evidence>
<name>A0A4P7CQU2_9BURK</name>
<organism evidence="4 5">
    <name type="scientific">Paraburkholderia pallida</name>
    <dbReference type="NCBI Taxonomy" id="2547399"/>
    <lineage>
        <taxon>Bacteria</taxon>
        <taxon>Pseudomonadati</taxon>
        <taxon>Pseudomonadota</taxon>
        <taxon>Betaproteobacteria</taxon>
        <taxon>Burkholderiales</taxon>
        <taxon>Burkholderiaceae</taxon>
        <taxon>Paraburkholderia</taxon>
    </lineage>
</organism>